<keyword evidence="4" id="KW-1185">Reference proteome</keyword>
<dbReference type="VEuPathDB" id="VectorBase:ASIC017183"/>
<evidence type="ECO:0000313" key="3">
    <source>
        <dbReference type="EnsemblMetazoa" id="ASIC017183-PA"/>
    </source>
</evidence>
<sequence length="258" mass="27899">MFKNRISVVNRARNVGKSSSLQLSSSADENNGGSDKPILSPSLMTSLPSGYGSHPVSSPVAMDQVSTMEVSDSTNLGVCVNENFFAIDDSGEIRENELLLEDDEDGDITKDLDFASKPSPSLFSVTSSSTPRTRLTSDHHEQTIGNVFAPNITKEFEELSAQQSDMNGMVAHVGPASGFHVPEGAMTPLPGNRWVVPETPETTGPPPGKPLPVDSVKITARKFQRRSISSAIDDLNEMSAELLQFIKSFEEKHAMPKH</sequence>
<dbReference type="VEuPathDB" id="VectorBase:ASIS003802"/>
<dbReference type="AlphaFoldDB" id="A0A084WFU2"/>
<evidence type="ECO:0000256" key="1">
    <source>
        <dbReference type="SAM" id="MobiDB-lite"/>
    </source>
</evidence>
<evidence type="ECO:0000313" key="4">
    <source>
        <dbReference type="Proteomes" id="UP000030765"/>
    </source>
</evidence>
<feature type="region of interest" description="Disordered" evidence="1">
    <location>
        <begin position="17"/>
        <end position="59"/>
    </location>
</feature>
<dbReference type="OrthoDB" id="7742018at2759"/>
<organism evidence="2">
    <name type="scientific">Anopheles sinensis</name>
    <name type="common">Mosquito</name>
    <dbReference type="NCBI Taxonomy" id="74873"/>
    <lineage>
        <taxon>Eukaryota</taxon>
        <taxon>Metazoa</taxon>
        <taxon>Ecdysozoa</taxon>
        <taxon>Arthropoda</taxon>
        <taxon>Hexapoda</taxon>
        <taxon>Insecta</taxon>
        <taxon>Pterygota</taxon>
        <taxon>Neoptera</taxon>
        <taxon>Endopterygota</taxon>
        <taxon>Diptera</taxon>
        <taxon>Nematocera</taxon>
        <taxon>Culicoidea</taxon>
        <taxon>Culicidae</taxon>
        <taxon>Anophelinae</taxon>
        <taxon>Anopheles</taxon>
    </lineage>
</organism>
<dbReference type="EMBL" id="ATLV01023404">
    <property type="status" value="NOT_ANNOTATED_CDS"/>
    <property type="molecule type" value="Genomic_DNA"/>
</dbReference>
<dbReference type="EnsemblMetazoa" id="ASIC017183-RA">
    <property type="protein sequence ID" value="ASIC017183-PA"/>
    <property type="gene ID" value="ASIC017183"/>
</dbReference>
<dbReference type="OMA" id="CIDETAF"/>
<dbReference type="STRING" id="74873.A0A084WFU2"/>
<protein>
    <submittedName>
        <fullName evidence="2 3">Uncharacterized protein</fullName>
    </submittedName>
</protein>
<dbReference type="Proteomes" id="UP000030765">
    <property type="component" value="Unassembled WGS sequence"/>
</dbReference>
<name>A0A084WFU2_ANOSI</name>
<reference evidence="3" key="2">
    <citation type="submission" date="2020-05" db="UniProtKB">
        <authorList>
            <consortium name="EnsemblMetazoa"/>
        </authorList>
    </citation>
    <scope>IDENTIFICATION</scope>
</reference>
<dbReference type="EMBL" id="KE525343">
    <property type="protein sequence ID" value="KFB49086.1"/>
    <property type="molecule type" value="Genomic_DNA"/>
</dbReference>
<evidence type="ECO:0000313" key="2">
    <source>
        <dbReference type="EMBL" id="KFB49086.1"/>
    </source>
</evidence>
<accession>A0A084WFU2</accession>
<proteinExistence type="predicted"/>
<gene>
    <name evidence="2" type="ORF">ZHAS_00017183</name>
</gene>
<reference evidence="2 4" key="1">
    <citation type="journal article" date="2014" name="BMC Genomics">
        <title>Genome sequence of Anopheles sinensis provides insight into genetics basis of mosquito competence for malaria parasites.</title>
        <authorList>
            <person name="Zhou D."/>
            <person name="Zhang D."/>
            <person name="Ding G."/>
            <person name="Shi L."/>
            <person name="Hou Q."/>
            <person name="Ye Y."/>
            <person name="Xu Y."/>
            <person name="Zhou H."/>
            <person name="Xiong C."/>
            <person name="Li S."/>
            <person name="Yu J."/>
            <person name="Hong S."/>
            <person name="Yu X."/>
            <person name="Zou P."/>
            <person name="Chen C."/>
            <person name="Chang X."/>
            <person name="Wang W."/>
            <person name="Lv Y."/>
            <person name="Sun Y."/>
            <person name="Ma L."/>
            <person name="Shen B."/>
            <person name="Zhu C."/>
        </authorList>
    </citation>
    <scope>NUCLEOTIDE SEQUENCE [LARGE SCALE GENOMIC DNA]</scope>
</reference>